<dbReference type="GO" id="GO:0006303">
    <property type="term" value="P:double-strand break repair via nonhomologous end joining"/>
    <property type="evidence" value="ECO:0007669"/>
    <property type="project" value="UniProtKB-UniRule"/>
</dbReference>
<keyword evidence="2" id="KW-0233">DNA recombination</keyword>
<dbReference type="RefSeq" id="WP_041016777.1">
    <property type="nucleotide sequence ID" value="NZ_CCEJ010000003.1"/>
</dbReference>
<evidence type="ECO:0000256" key="2">
    <source>
        <dbReference type="HAMAP-Rule" id="MF_01875"/>
    </source>
</evidence>
<comment type="function">
    <text evidence="2">With LigD forms a non-homologous end joining (NHEJ) DNA repair enzyme, which repairs dsDNA breaks with reduced fidelity. Binds linear dsDNA with 5'- and 3'- overhangs but not closed circular dsDNA nor ssDNA. Recruits and stimulates the ligase activity of LigD.</text>
</comment>
<dbReference type="PANTHER" id="PTHR41251">
    <property type="entry name" value="NON-HOMOLOGOUS END JOINING PROTEIN KU"/>
    <property type="match status" value="1"/>
</dbReference>
<dbReference type="GO" id="GO:0003690">
    <property type="term" value="F:double-stranded DNA binding"/>
    <property type="evidence" value="ECO:0007669"/>
    <property type="project" value="UniProtKB-UniRule"/>
</dbReference>
<evidence type="ECO:0000313" key="5">
    <source>
        <dbReference type="Proteomes" id="UP000031552"/>
    </source>
</evidence>
<proteinExistence type="inferred from homology"/>
<accession>A0A090DWM6</accession>
<dbReference type="NCBIfam" id="TIGR02772">
    <property type="entry name" value="Ku_bact"/>
    <property type="match status" value="1"/>
</dbReference>
<evidence type="ECO:0000259" key="3">
    <source>
        <dbReference type="SMART" id="SM00559"/>
    </source>
</evidence>
<keyword evidence="5" id="KW-1185">Reference proteome</keyword>
<dbReference type="AlphaFoldDB" id="A0A090DWM6"/>
<name>A0A090DWM6_9BACT</name>
<dbReference type="EMBL" id="CCEJ010000003">
    <property type="protein sequence ID" value="CDR33254.1"/>
    <property type="molecule type" value="Genomic_DNA"/>
</dbReference>
<dbReference type="InterPro" id="IPR016194">
    <property type="entry name" value="SPOC-like_C_dom_sf"/>
</dbReference>
<sequence length="267" mass="30751">MRALFSGSLSFGLINIPVNLYSGVNERGGISLDMLHKKDLSPIRYAKICKAEEKEIPYEEVVKGYEVQEGEYVVITDEDFAKIYPKRTKTIEIHYFIKEEEVNSVYFEKPYFLEPGKGTPKAYFLLADALKKSKKVGVVTYVMHTREHIGIVKPYGRGIILNQLRYESELRNFNEIELPIAKIDSKEMEMALKLINQLTEKFKPEKFKDTYAEMIQAIIDEKTKGKKVKAKKKEAPLRGVHDLMGKLKESLKSYPHPVKKAVSARKR</sequence>
<dbReference type="SMART" id="SM00559">
    <property type="entry name" value="Ku78"/>
    <property type="match status" value="1"/>
</dbReference>
<dbReference type="HAMAP" id="MF_01875">
    <property type="entry name" value="Prokaryotic_Ku"/>
    <property type="match status" value="1"/>
</dbReference>
<comment type="similarity">
    <text evidence="2">Belongs to the prokaryotic Ku family.</text>
</comment>
<keyword evidence="1 2" id="KW-0238">DNA-binding</keyword>
<dbReference type="STRING" id="1437425.CSEC_0417"/>
<dbReference type="eggNOG" id="COG1273">
    <property type="taxonomic scope" value="Bacteria"/>
</dbReference>
<protein>
    <recommendedName>
        <fullName evidence="2">Non-homologous end joining protein Ku</fullName>
    </recommendedName>
</protein>
<dbReference type="PANTHER" id="PTHR41251:SF1">
    <property type="entry name" value="NON-HOMOLOGOUS END JOINING PROTEIN KU"/>
    <property type="match status" value="1"/>
</dbReference>
<keyword evidence="2" id="KW-0234">DNA repair</keyword>
<keyword evidence="2" id="KW-0227">DNA damage</keyword>
<dbReference type="Pfam" id="PF02735">
    <property type="entry name" value="Ku"/>
    <property type="match status" value="1"/>
</dbReference>
<comment type="caution">
    <text evidence="4">The sequence shown here is derived from an EMBL/GenBank/DDBJ whole genome shotgun (WGS) entry which is preliminary data.</text>
</comment>
<dbReference type="InterPro" id="IPR006164">
    <property type="entry name" value="DNA_bd_Ku70/Ku80"/>
</dbReference>
<dbReference type="OrthoDB" id="9795084at2"/>
<dbReference type="SUPFAM" id="SSF100939">
    <property type="entry name" value="SPOC domain-like"/>
    <property type="match status" value="1"/>
</dbReference>
<dbReference type="Gene3D" id="2.40.290.10">
    <property type="match status" value="1"/>
</dbReference>
<evidence type="ECO:0000256" key="1">
    <source>
        <dbReference type="ARBA" id="ARBA00023125"/>
    </source>
</evidence>
<dbReference type="GO" id="GO:0006310">
    <property type="term" value="P:DNA recombination"/>
    <property type="evidence" value="ECO:0007669"/>
    <property type="project" value="UniProtKB-KW"/>
</dbReference>
<reference evidence="4" key="1">
    <citation type="submission" date="2013-12" db="EMBL/GenBank/DDBJ databases">
        <authorList>
            <person name="Linke B."/>
        </authorList>
    </citation>
    <scope>NUCLEOTIDE SEQUENCE [LARGE SCALE GENOMIC DNA]</scope>
    <source>
        <strain evidence="4">CRIB-18</strain>
    </source>
</reference>
<dbReference type="Proteomes" id="UP000031552">
    <property type="component" value="Unassembled WGS sequence"/>
</dbReference>
<gene>
    <name evidence="2" type="primary">ku</name>
    <name evidence="4" type="ORF">CSEC_0417</name>
</gene>
<dbReference type="InterPro" id="IPR009187">
    <property type="entry name" value="Prok_Ku"/>
</dbReference>
<comment type="subunit">
    <text evidence="2">Homodimer. Interacts with LigD.</text>
</comment>
<dbReference type="PIRSF" id="PIRSF006493">
    <property type="entry name" value="Prok_Ku"/>
    <property type="match status" value="1"/>
</dbReference>
<evidence type="ECO:0000313" key="4">
    <source>
        <dbReference type="EMBL" id="CDR33254.1"/>
    </source>
</evidence>
<feature type="domain" description="Ku" evidence="3">
    <location>
        <begin position="53"/>
        <end position="181"/>
    </location>
</feature>
<reference evidence="4" key="2">
    <citation type="submission" date="2014-09" db="EMBL/GenBank/DDBJ databases">
        <title>Criblamydia sequanensis harbors a mega-plasmid encoding arsenite resistance.</title>
        <authorList>
            <person name="Bertelli C."/>
            <person name="Goesmann A."/>
            <person name="Greub G."/>
        </authorList>
    </citation>
    <scope>NUCLEOTIDE SEQUENCE [LARGE SCALE GENOMIC DNA]</scope>
    <source>
        <strain evidence="4">CRIB-18</strain>
    </source>
</reference>
<organism evidence="4 5">
    <name type="scientific">Candidatus Criblamydia sequanensis CRIB-18</name>
    <dbReference type="NCBI Taxonomy" id="1437425"/>
    <lineage>
        <taxon>Bacteria</taxon>
        <taxon>Pseudomonadati</taxon>
        <taxon>Chlamydiota</taxon>
        <taxon>Chlamydiia</taxon>
        <taxon>Parachlamydiales</taxon>
        <taxon>Candidatus Criblamydiaceae</taxon>
        <taxon>Candidatus Criblamydia</taxon>
    </lineage>
</organism>